<comment type="similarity">
    <text evidence="1">Belongs to the ParB family.</text>
</comment>
<dbReference type="CDD" id="cd16393">
    <property type="entry name" value="SPO0J_N"/>
    <property type="match status" value="1"/>
</dbReference>
<dbReference type="InterPro" id="IPR041468">
    <property type="entry name" value="HTH_ParB/Spo0J"/>
</dbReference>
<dbReference type="Gene3D" id="1.10.10.2830">
    <property type="match status" value="1"/>
</dbReference>
<evidence type="ECO:0000256" key="2">
    <source>
        <dbReference type="ARBA" id="ARBA00022829"/>
    </source>
</evidence>
<gene>
    <name evidence="4" type="ORF">HND93_29950</name>
</gene>
<feature type="domain" description="ParB-like N-terminal" evidence="3">
    <location>
        <begin position="40"/>
        <end position="128"/>
    </location>
</feature>
<dbReference type="SUPFAM" id="SSF110849">
    <property type="entry name" value="ParB/Sulfiredoxin"/>
    <property type="match status" value="1"/>
</dbReference>
<reference evidence="4 5" key="1">
    <citation type="submission" date="2020-05" db="EMBL/GenBank/DDBJ databases">
        <title>Azospirillum oleiclasticum sp. nov, a nitrogen-fixing and heavy crude oil-emulsifying bacterium isolated from the crude oil of Yumen Oilfield.</title>
        <authorList>
            <person name="Wu D."/>
            <person name="Cai M."/>
            <person name="Zhang X."/>
        </authorList>
    </citation>
    <scope>NUCLEOTIDE SEQUENCE [LARGE SCALE GENOMIC DNA]</scope>
    <source>
        <strain evidence="4 5">ROY-1-1-2</strain>
    </source>
</reference>
<dbReference type="Pfam" id="PF17762">
    <property type="entry name" value="HTH_ParB"/>
    <property type="match status" value="1"/>
</dbReference>
<evidence type="ECO:0000259" key="3">
    <source>
        <dbReference type="SMART" id="SM00470"/>
    </source>
</evidence>
<dbReference type="InterPro" id="IPR004437">
    <property type="entry name" value="ParB/RepB/Spo0J"/>
</dbReference>
<name>A0ABX2TKV1_9PROT</name>
<dbReference type="Proteomes" id="UP000584642">
    <property type="component" value="Unassembled WGS sequence"/>
</dbReference>
<evidence type="ECO:0000313" key="5">
    <source>
        <dbReference type="Proteomes" id="UP000584642"/>
    </source>
</evidence>
<evidence type="ECO:0000256" key="1">
    <source>
        <dbReference type="ARBA" id="ARBA00006295"/>
    </source>
</evidence>
<dbReference type="SUPFAM" id="SSF109709">
    <property type="entry name" value="KorB DNA-binding domain-like"/>
    <property type="match status" value="1"/>
</dbReference>
<dbReference type="PANTHER" id="PTHR33375:SF1">
    <property type="entry name" value="CHROMOSOME-PARTITIONING PROTEIN PARB-RELATED"/>
    <property type="match status" value="1"/>
</dbReference>
<proteinExistence type="inferred from homology"/>
<dbReference type="PANTHER" id="PTHR33375">
    <property type="entry name" value="CHROMOSOME-PARTITIONING PROTEIN PARB-RELATED"/>
    <property type="match status" value="1"/>
</dbReference>
<protein>
    <submittedName>
        <fullName evidence="4">ParB/RepB/Spo0J family partition protein</fullName>
    </submittedName>
</protein>
<dbReference type="SMART" id="SM00470">
    <property type="entry name" value="ParB"/>
    <property type="match status" value="1"/>
</dbReference>
<dbReference type="Pfam" id="PF02195">
    <property type="entry name" value="ParB_N"/>
    <property type="match status" value="1"/>
</dbReference>
<dbReference type="InterPro" id="IPR050336">
    <property type="entry name" value="Chromosome_partition/occlusion"/>
</dbReference>
<accession>A0ABX2TKV1</accession>
<dbReference type="NCBIfam" id="TIGR00180">
    <property type="entry name" value="parB_part"/>
    <property type="match status" value="1"/>
</dbReference>
<evidence type="ECO:0000313" key="4">
    <source>
        <dbReference type="EMBL" id="NYZ23946.1"/>
    </source>
</evidence>
<organism evidence="4 5">
    <name type="scientific">Azospirillum oleiclasticum</name>
    <dbReference type="NCBI Taxonomy" id="2735135"/>
    <lineage>
        <taxon>Bacteria</taxon>
        <taxon>Pseudomonadati</taxon>
        <taxon>Pseudomonadota</taxon>
        <taxon>Alphaproteobacteria</taxon>
        <taxon>Rhodospirillales</taxon>
        <taxon>Azospirillaceae</taxon>
        <taxon>Azospirillum</taxon>
    </lineage>
</organism>
<comment type="caution">
    <text evidence="4">The sequence shown here is derived from an EMBL/GenBank/DDBJ whole genome shotgun (WGS) entry which is preliminary data.</text>
</comment>
<sequence length="282" mass="31251">MPPRKLTRSTVANVLQAKETGGASETDRMFGLSGVLPRLVEVDLDAIAVNPDQPRTVFDEESLRSLAASIETHGLQQPILVQSTEEKGRYRLVAGERRLRAHQMLGRRTIAAIITKGRADEIALIENVQRVDLDAVDLARGLERLIQAHGYTQAEAGAVVGLSDTDTSRRLSVLSLPADVIEQYQREPGAVSKSVLYEIASVEGQAEQRTLWAKARQGMTVKEVRASKPRLRPTVEPMRLLGISLARIGKDVAAMRQLKDNMAEEHRERLRALRREIDELLG</sequence>
<keyword evidence="2" id="KW-0159">Chromosome partition</keyword>
<dbReference type="EMBL" id="JABFDB010000032">
    <property type="protein sequence ID" value="NYZ23946.1"/>
    <property type="molecule type" value="Genomic_DNA"/>
</dbReference>
<keyword evidence="5" id="KW-1185">Reference proteome</keyword>
<dbReference type="InterPro" id="IPR003115">
    <property type="entry name" value="ParB_N"/>
</dbReference>
<dbReference type="RefSeq" id="WP_180285717.1">
    <property type="nucleotide sequence ID" value="NZ_JABFDB010000032.1"/>
</dbReference>
<dbReference type="Gene3D" id="3.90.1530.30">
    <property type="match status" value="1"/>
</dbReference>
<dbReference type="InterPro" id="IPR036086">
    <property type="entry name" value="ParB/Sulfiredoxin_sf"/>
</dbReference>